<dbReference type="SMART" id="SM00345">
    <property type="entry name" value="HTH_GNTR"/>
    <property type="match status" value="1"/>
</dbReference>
<dbReference type="AlphaFoldDB" id="A0A4R8ZTL9"/>
<keyword evidence="1" id="KW-0805">Transcription regulation</keyword>
<dbReference type="SMART" id="SM00866">
    <property type="entry name" value="UTRA"/>
    <property type="match status" value="1"/>
</dbReference>
<dbReference type="SUPFAM" id="SSF64288">
    <property type="entry name" value="Chorismate lyase-like"/>
    <property type="match status" value="1"/>
</dbReference>
<evidence type="ECO:0000313" key="5">
    <source>
        <dbReference type="EMBL" id="TFD45024.1"/>
    </source>
</evidence>
<evidence type="ECO:0000256" key="3">
    <source>
        <dbReference type="ARBA" id="ARBA00023163"/>
    </source>
</evidence>
<dbReference type="OrthoDB" id="7363114at2"/>
<name>A0A4R8ZTL9_9MICO</name>
<dbReference type="InterPro" id="IPR036388">
    <property type="entry name" value="WH-like_DNA-bd_sf"/>
</dbReference>
<evidence type="ECO:0000256" key="1">
    <source>
        <dbReference type="ARBA" id="ARBA00023015"/>
    </source>
</evidence>
<dbReference type="PANTHER" id="PTHR44846">
    <property type="entry name" value="MANNOSYL-D-GLYCERATE TRANSPORT/METABOLISM SYSTEM REPRESSOR MNGR-RELATED"/>
    <property type="match status" value="1"/>
</dbReference>
<dbReference type="PROSITE" id="PS50949">
    <property type="entry name" value="HTH_GNTR"/>
    <property type="match status" value="1"/>
</dbReference>
<dbReference type="CDD" id="cd07377">
    <property type="entry name" value="WHTH_GntR"/>
    <property type="match status" value="1"/>
</dbReference>
<protein>
    <submittedName>
        <fullName evidence="5">GntR family transcriptional regulator</fullName>
    </submittedName>
</protein>
<dbReference type="Gene3D" id="3.40.1410.10">
    <property type="entry name" value="Chorismate lyase-like"/>
    <property type="match status" value="1"/>
</dbReference>
<dbReference type="InterPro" id="IPR036390">
    <property type="entry name" value="WH_DNA-bd_sf"/>
</dbReference>
<dbReference type="SUPFAM" id="SSF46785">
    <property type="entry name" value="Winged helix' DNA-binding domain"/>
    <property type="match status" value="1"/>
</dbReference>
<dbReference type="Gene3D" id="1.10.10.10">
    <property type="entry name" value="Winged helix-like DNA-binding domain superfamily/Winged helix DNA-binding domain"/>
    <property type="match status" value="1"/>
</dbReference>
<keyword evidence="2" id="KW-0238">DNA-binding</keyword>
<keyword evidence="6" id="KW-1185">Reference proteome</keyword>
<evidence type="ECO:0000259" key="4">
    <source>
        <dbReference type="PROSITE" id="PS50949"/>
    </source>
</evidence>
<proteinExistence type="predicted"/>
<dbReference type="PRINTS" id="PR00035">
    <property type="entry name" value="HTHGNTR"/>
</dbReference>
<dbReference type="GO" id="GO:0045892">
    <property type="term" value="P:negative regulation of DNA-templated transcription"/>
    <property type="evidence" value="ECO:0007669"/>
    <property type="project" value="TreeGrafter"/>
</dbReference>
<evidence type="ECO:0000256" key="2">
    <source>
        <dbReference type="ARBA" id="ARBA00023125"/>
    </source>
</evidence>
<dbReference type="InterPro" id="IPR000524">
    <property type="entry name" value="Tscrpt_reg_HTH_GntR"/>
</dbReference>
<sequence length="252" mass="27764">MTHMSTAAGTDRARLARVPGQPLWRGVHDDILDRIASGEFADTFPGEIQLTAEYQVSRSTVRLALNPLRREGLVSSNRGKRPVVHLNHGEEHRFGPVYSLFAAVEASGMRQRSELIRCEIRVDARIADRLDLPGDASLVNIERRRFADDDIIAVDSAWLPADRAAGLLNVDFSNTALYQELTLRCGITLDGGQETLTAIAVNAEQARVLECPVGAAAFFIERCGRAAGRPVEWRETVVRGDRFAVTTSFAPR</sequence>
<feature type="domain" description="HTH gntR-type" evidence="4">
    <location>
        <begin position="21"/>
        <end position="87"/>
    </location>
</feature>
<dbReference type="InterPro" id="IPR011663">
    <property type="entry name" value="UTRA"/>
</dbReference>
<dbReference type="InterPro" id="IPR050679">
    <property type="entry name" value="Bact_HTH_transcr_reg"/>
</dbReference>
<accession>A0A4R8ZTL9</accession>
<dbReference type="GO" id="GO:0003700">
    <property type="term" value="F:DNA-binding transcription factor activity"/>
    <property type="evidence" value="ECO:0007669"/>
    <property type="project" value="InterPro"/>
</dbReference>
<dbReference type="InterPro" id="IPR028978">
    <property type="entry name" value="Chorismate_lyase_/UTRA_dom_sf"/>
</dbReference>
<dbReference type="Pfam" id="PF00392">
    <property type="entry name" value="GntR"/>
    <property type="match status" value="1"/>
</dbReference>
<keyword evidence="3" id="KW-0804">Transcription</keyword>
<reference evidence="5 6" key="1">
    <citation type="submission" date="2019-03" db="EMBL/GenBank/DDBJ databases">
        <title>Genomics of glacier-inhabiting Cryobacterium strains.</title>
        <authorList>
            <person name="Liu Q."/>
            <person name="Xin Y.-H."/>
        </authorList>
    </citation>
    <scope>NUCLEOTIDE SEQUENCE [LARGE SCALE GENOMIC DNA]</scope>
    <source>
        <strain evidence="5 6">Hh14</strain>
    </source>
</reference>
<dbReference type="EMBL" id="SOHE01000090">
    <property type="protein sequence ID" value="TFD45024.1"/>
    <property type="molecule type" value="Genomic_DNA"/>
</dbReference>
<comment type="caution">
    <text evidence="5">The sequence shown here is derived from an EMBL/GenBank/DDBJ whole genome shotgun (WGS) entry which is preliminary data.</text>
</comment>
<evidence type="ECO:0000313" key="6">
    <source>
        <dbReference type="Proteomes" id="UP000297447"/>
    </source>
</evidence>
<dbReference type="PANTHER" id="PTHR44846:SF1">
    <property type="entry name" value="MANNOSYL-D-GLYCERATE TRANSPORT_METABOLISM SYSTEM REPRESSOR MNGR-RELATED"/>
    <property type="match status" value="1"/>
</dbReference>
<gene>
    <name evidence="5" type="ORF">E3T55_19720</name>
</gene>
<dbReference type="GO" id="GO:0003677">
    <property type="term" value="F:DNA binding"/>
    <property type="evidence" value="ECO:0007669"/>
    <property type="project" value="UniProtKB-KW"/>
</dbReference>
<dbReference type="Proteomes" id="UP000297447">
    <property type="component" value="Unassembled WGS sequence"/>
</dbReference>
<organism evidence="5 6">
    <name type="scientific">Cryobacterium frigoriphilum</name>
    <dbReference type="NCBI Taxonomy" id="1259150"/>
    <lineage>
        <taxon>Bacteria</taxon>
        <taxon>Bacillati</taxon>
        <taxon>Actinomycetota</taxon>
        <taxon>Actinomycetes</taxon>
        <taxon>Micrococcales</taxon>
        <taxon>Microbacteriaceae</taxon>
        <taxon>Cryobacterium</taxon>
    </lineage>
</organism>
<dbReference type="Pfam" id="PF07702">
    <property type="entry name" value="UTRA"/>
    <property type="match status" value="1"/>
</dbReference>